<evidence type="ECO:0000313" key="3">
    <source>
        <dbReference type="EMBL" id="TGX45849.1"/>
    </source>
</evidence>
<dbReference type="InterPro" id="IPR001789">
    <property type="entry name" value="Sig_transdc_resp-reg_receiver"/>
</dbReference>
<dbReference type="InterPro" id="IPR011006">
    <property type="entry name" value="CheY-like_superfamily"/>
</dbReference>
<protein>
    <submittedName>
        <fullName evidence="3">Response regulator</fullName>
    </submittedName>
</protein>
<evidence type="ECO:0000259" key="2">
    <source>
        <dbReference type="PROSITE" id="PS50110"/>
    </source>
</evidence>
<dbReference type="RefSeq" id="WP_135982077.1">
    <property type="nucleotide sequence ID" value="NZ_JAASQM010000001.1"/>
</dbReference>
<sequence length="117" mass="12228">MPSLRRVLIVEDEPLIAMMLEDFLDALDREVAGTADDVAGAIAQIDAGGVDAAILDVNLRGGEQSWPVAEKLAALGIPFVLATGGAGDSIAAAWRDRPILSKPFTMDGVEKALKGLD</sequence>
<accession>A0A4S1WR60</accession>
<keyword evidence="1" id="KW-0597">Phosphoprotein</keyword>
<feature type="domain" description="Response regulatory" evidence="2">
    <location>
        <begin position="6"/>
        <end position="117"/>
    </location>
</feature>
<dbReference type="SUPFAM" id="SSF52172">
    <property type="entry name" value="CheY-like"/>
    <property type="match status" value="1"/>
</dbReference>
<proteinExistence type="predicted"/>
<evidence type="ECO:0000256" key="1">
    <source>
        <dbReference type="PROSITE-ProRule" id="PRU00169"/>
    </source>
</evidence>
<name>A0A4S1WR60_9SPHN</name>
<dbReference type="Gene3D" id="3.40.50.2300">
    <property type="match status" value="1"/>
</dbReference>
<dbReference type="GO" id="GO:0000160">
    <property type="term" value="P:phosphorelay signal transduction system"/>
    <property type="evidence" value="ECO:0007669"/>
    <property type="project" value="InterPro"/>
</dbReference>
<dbReference type="EMBL" id="SRXU01000001">
    <property type="protein sequence ID" value="TGX45849.1"/>
    <property type="molecule type" value="Genomic_DNA"/>
</dbReference>
<keyword evidence="4" id="KW-1185">Reference proteome</keyword>
<comment type="caution">
    <text evidence="3">The sequence shown here is derived from an EMBL/GenBank/DDBJ whole genome shotgun (WGS) entry which is preliminary data.</text>
</comment>
<dbReference type="PROSITE" id="PS50110">
    <property type="entry name" value="RESPONSE_REGULATORY"/>
    <property type="match status" value="1"/>
</dbReference>
<feature type="modified residue" description="4-aspartylphosphate" evidence="1">
    <location>
        <position position="56"/>
    </location>
</feature>
<dbReference type="Proteomes" id="UP000309848">
    <property type="component" value="Unassembled WGS sequence"/>
</dbReference>
<dbReference type="AlphaFoldDB" id="A0A4S1WR60"/>
<organism evidence="3 4">
    <name type="scientific">Sphingomonas naasensis</name>
    <dbReference type="NCBI Taxonomy" id="1344951"/>
    <lineage>
        <taxon>Bacteria</taxon>
        <taxon>Pseudomonadati</taxon>
        <taxon>Pseudomonadota</taxon>
        <taxon>Alphaproteobacteria</taxon>
        <taxon>Sphingomonadales</taxon>
        <taxon>Sphingomonadaceae</taxon>
        <taxon>Sphingomonas</taxon>
    </lineage>
</organism>
<gene>
    <name evidence="3" type="ORF">E5A74_01315</name>
</gene>
<dbReference type="OrthoDB" id="582170at2"/>
<reference evidence="3 4" key="1">
    <citation type="submission" date="2019-04" db="EMBL/GenBank/DDBJ databases">
        <title>Sphingomonas psychrotolerans sp. nov., isolated from soil in the Tianshan Mountains, Xinjiang, China.</title>
        <authorList>
            <person name="Luo Y."/>
            <person name="Sheng H."/>
        </authorList>
    </citation>
    <scope>NUCLEOTIDE SEQUENCE [LARGE SCALE GENOMIC DNA]</scope>
    <source>
        <strain evidence="3 4">KIS18-15</strain>
    </source>
</reference>
<dbReference type="Pfam" id="PF00072">
    <property type="entry name" value="Response_reg"/>
    <property type="match status" value="1"/>
</dbReference>
<evidence type="ECO:0000313" key="4">
    <source>
        <dbReference type="Proteomes" id="UP000309848"/>
    </source>
</evidence>
<dbReference type="SMART" id="SM00448">
    <property type="entry name" value="REC"/>
    <property type="match status" value="1"/>
</dbReference>